<proteinExistence type="predicted"/>
<dbReference type="SUPFAM" id="SSF53850">
    <property type="entry name" value="Periplasmic binding protein-like II"/>
    <property type="match status" value="1"/>
</dbReference>
<keyword evidence="2" id="KW-0574">Periplasm</keyword>
<organism evidence="4 5">
    <name type="scientific">Phyllobacterium bourgognense</name>
    <dbReference type="NCBI Taxonomy" id="314236"/>
    <lineage>
        <taxon>Bacteria</taxon>
        <taxon>Pseudomonadati</taxon>
        <taxon>Pseudomonadota</taxon>
        <taxon>Alphaproteobacteria</taxon>
        <taxon>Hyphomicrobiales</taxon>
        <taxon>Phyllobacteriaceae</taxon>
        <taxon>Phyllobacterium</taxon>
    </lineage>
</organism>
<evidence type="ECO:0000256" key="3">
    <source>
        <dbReference type="SAM" id="SignalP"/>
    </source>
</evidence>
<dbReference type="EMBL" id="QPJM01000010">
    <property type="protein sequence ID" value="RCW81567.1"/>
    <property type="molecule type" value="Genomic_DNA"/>
</dbReference>
<evidence type="ECO:0000313" key="5">
    <source>
        <dbReference type="Proteomes" id="UP000253324"/>
    </source>
</evidence>
<comment type="caution">
    <text evidence="4">The sequence shown here is derived from an EMBL/GenBank/DDBJ whole genome shotgun (WGS) entry which is preliminary data.</text>
</comment>
<dbReference type="PANTHER" id="PTHR30222">
    <property type="entry name" value="SPERMIDINE/PUTRESCINE-BINDING PERIPLASMIC PROTEIN"/>
    <property type="match status" value="1"/>
</dbReference>
<feature type="chain" id="PRO_5016702979" evidence="3">
    <location>
        <begin position="29"/>
        <end position="360"/>
    </location>
</feature>
<name>A0A368YRM4_9HYPH</name>
<reference evidence="4 5" key="1">
    <citation type="submission" date="2018-07" db="EMBL/GenBank/DDBJ databases">
        <title>Genomic Encyclopedia of Type Strains, Phase III (KMG-III): the genomes of soil and plant-associated and newly described type strains.</title>
        <authorList>
            <person name="Whitman W."/>
        </authorList>
    </citation>
    <scope>NUCLEOTIDE SEQUENCE [LARGE SCALE GENOMIC DNA]</scope>
    <source>
        <strain evidence="4 5">31-25a</strain>
    </source>
</reference>
<dbReference type="InterPro" id="IPR006059">
    <property type="entry name" value="SBP"/>
</dbReference>
<dbReference type="OrthoDB" id="6776301at2"/>
<feature type="signal peptide" evidence="3">
    <location>
        <begin position="1"/>
        <end position="28"/>
    </location>
</feature>
<dbReference type="Gene3D" id="3.40.190.10">
    <property type="entry name" value="Periplasmic binding protein-like II"/>
    <property type="match status" value="2"/>
</dbReference>
<dbReference type="RefSeq" id="WP_114431173.1">
    <property type="nucleotide sequence ID" value="NZ_QPJM01000010.1"/>
</dbReference>
<protein>
    <submittedName>
        <fullName evidence="4">Putative spermidine/putrescine transport system substrate-binding protein/spermidine/putrescine transport system substrate-binding protein</fullName>
    </submittedName>
</protein>
<evidence type="ECO:0000256" key="2">
    <source>
        <dbReference type="ARBA" id="ARBA00022764"/>
    </source>
</evidence>
<dbReference type="PANTHER" id="PTHR30222:SF17">
    <property type="entry name" value="SPERMIDINE_PUTRESCINE-BINDING PERIPLASMIC PROTEIN"/>
    <property type="match status" value="1"/>
</dbReference>
<dbReference type="AlphaFoldDB" id="A0A368YRM4"/>
<keyword evidence="1 3" id="KW-0732">Signal</keyword>
<accession>A0A368YRM4</accession>
<keyword evidence="5" id="KW-1185">Reference proteome</keyword>
<dbReference type="Proteomes" id="UP000253324">
    <property type="component" value="Unassembled WGS sequence"/>
</dbReference>
<sequence>MKKSGRHLGIILGAAAALSAAVATIAIAADKDLIVFDWAGYEEPSFHPGYVAKNGESPTFAFFGDEDEAFEKVRSGFKSDLGHPCSQSVKKWREAGLLQPLDMTKIAGWNDLAPNIMAMKDLATTADGKAWFMPWDWGNTSLTYNTDKVDAKDVQSLKAFADPKFKDRVSIGDNVDDAYALASLAIGLKDWTQMTDDQFKQASDFLRQVHKNVRLYWTDTTEIVQAMGGGEVDLAWAWNDAATQLTLAGTPAARKPDTDEGNSTWVCGYVRFKDAPGSEAKAYDFLNAVNDPEIATYMVNDWGYGMANARGMASVDPKLLEEKGYANNDKSAENTLFQSPLPNELKAKMIAEFEKIKAGY</sequence>
<evidence type="ECO:0000313" key="4">
    <source>
        <dbReference type="EMBL" id="RCW81567.1"/>
    </source>
</evidence>
<evidence type="ECO:0000256" key="1">
    <source>
        <dbReference type="ARBA" id="ARBA00022729"/>
    </source>
</evidence>
<gene>
    <name evidence="4" type="ORF">C7476_110121</name>
</gene>
<dbReference type="Pfam" id="PF13416">
    <property type="entry name" value="SBP_bac_8"/>
    <property type="match status" value="1"/>
</dbReference>